<dbReference type="EC" id="6.3.4.14" evidence="4"/>
<evidence type="ECO:0000256" key="1">
    <source>
        <dbReference type="ARBA" id="ARBA00003761"/>
    </source>
</evidence>
<dbReference type="InterPro" id="IPR011054">
    <property type="entry name" value="Rudment_hybrid_motif"/>
</dbReference>
<dbReference type="InterPro" id="IPR011761">
    <property type="entry name" value="ATP-grasp"/>
</dbReference>
<dbReference type="eggNOG" id="COG0439">
    <property type="taxonomic scope" value="Bacteria"/>
</dbReference>
<evidence type="ECO:0000256" key="12">
    <source>
        <dbReference type="ARBA" id="ARBA00048600"/>
    </source>
</evidence>
<dbReference type="InterPro" id="IPR005482">
    <property type="entry name" value="Biotin_COase_C"/>
</dbReference>
<comment type="subunit">
    <text evidence="3">Acetyl-CoA carboxylase is a heterohexamer of biotin carboxyl carrier protein, biotin carboxylase and the two subunits of carboxyl transferase in a 2:2 complex.</text>
</comment>
<dbReference type="EMBL" id="CP082237">
    <property type="protein sequence ID" value="QZT33128.1"/>
    <property type="molecule type" value="Genomic_DNA"/>
</dbReference>
<keyword evidence="10" id="KW-0443">Lipid metabolism</keyword>
<reference evidence="16 18" key="1">
    <citation type="journal article" date="2011" name="J. Bacteriol.">
        <title>Draft genome sequence of the thermoalkaliphilic Caldalkalibacillus thermarum strain TA2.A1.</title>
        <authorList>
            <person name="Kalamorz F."/>
            <person name="Keis S."/>
            <person name="McMillan D.G."/>
            <person name="Olsson K."/>
            <person name="Stanton J.A."/>
            <person name="Stockwell P."/>
            <person name="Black M.A."/>
            <person name="Klingeman D.M."/>
            <person name="Land M.L."/>
            <person name="Han C.S."/>
            <person name="Martin S.L."/>
            <person name="Becher S.A."/>
            <person name="Peddie C.J."/>
            <person name="Morgan H.W."/>
            <person name="Matthies D."/>
            <person name="Preiss L."/>
            <person name="Meier T."/>
            <person name="Brown S.D."/>
            <person name="Cook G.M."/>
        </authorList>
    </citation>
    <scope>NUCLEOTIDE SEQUENCE [LARGE SCALE GENOMIC DNA]</scope>
    <source>
        <strain evidence="16 18">TA2.A1</strain>
    </source>
</reference>
<evidence type="ECO:0000256" key="9">
    <source>
        <dbReference type="ARBA" id="ARBA00022840"/>
    </source>
</evidence>
<keyword evidence="9 13" id="KW-0067">ATP-binding</keyword>
<evidence type="ECO:0000256" key="11">
    <source>
        <dbReference type="ARBA" id="ARBA00023267"/>
    </source>
</evidence>
<keyword evidence="19" id="KW-1185">Reference proteome</keyword>
<evidence type="ECO:0000256" key="7">
    <source>
        <dbReference type="ARBA" id="ARBA00022741"/>
    </source>
</evidence>
<dbReference type="SUPFAM" id="SSF52440">
    <property type="entry name" value="PreATP-grasp domain"/>
    <property type="match status" value="1"/>
</dbReference>
<dbReference type="RefSeq" id="WP_007505619.1">
    <property type="nucleotide sequence ID" value="NZ_AFCE01000154.1"/>
</dbReference>
<evidence type="ECO:0000313" key="18">
    <source>
        <dbReference type="Proteomes" id="UP000010716"/>
    </source>
</evidence>
<dbReference type="AlphaFoldDB" id="F5L8Y4"/>
<accession>F5L8Y4</accession>
<dbReference type="InterPro" id="IPR050856">
    <property type="entry name" value="Biotin_carboxylase_complex"/>
</dbReference>
<comment type="function">
    <text evidence="1">This protein is a component of the acetyl coenzyme A carboxylase complex; first, biotin carboxylase catalyzes the carboxylation of the carrier protein and then the transcarboxylase transfers the carboxyl group to form malonyl-CoA.</text>
</comment>
<dbReference type="Gene3D" id="3.30.470.20">
    <property type="entry name" value="ATP-grasp fold, B domain"/>
    <property type="match status" value="1"/>
</dbReference>
<dbReference type="OrthoDB" id="9807469at2"/>
<dbReference type="InterPro" id="IPR005479">
    <property type="entry name" value="CPAse_ATP-bd"/>
</dbReference>
<name>F5L8Y4_CALTT</name>
<comment type="pathway">
    <text evidence="2">Lipid metabolism; malonyl-CoA biosynthesis; malonyl-CoA from acetyl-CoA: step 1/1.</text>
</comment>
<keyword evidence="7 13" id="KW-0547">Nucleotide-binding</keyword>
<reference evidence="17" key="3">
    <citation type="submission" date="2021-08" db="EMBL/GenBank/DDBJ databases">
        <authorList>
            <person name="de Jong S."/>
            <person name="van den Broek M."/>
            <person name="Merkel A."/>
            <person name="de la Torre Cortes P."/>
            <person name="Kalamorz F."/>
            <person name="Cook G."/>
            <person name="van Loosdrecht M."/>
            <person name="McMillan D."/>
        </authorList>
    </citation>
    <scope>NUCLEOTIDE SEQUENCE</scope>
    <source>
        <strain evidence="17">TA2.A1</strain>
    </source>
</reference>
<dbReference type="InterPro" id="IPR005481">
    <property type="entry name" value="BC-like_N"/>
</dbReference>
<dbReference type="FunFam" id="3.30.470.20:FF:000028">
    <property type="entry name" value="Methylcrotonoyl-CoA carboxylase subunit alpha, mitochondrial"/>
    <property type="match status" value="1"/>
</dbReference>
<dbReference type="KEGG" id="cthu:HUR95_12535"/>
<reference evidence="17 19" key="2">
    <citation type="journal article" date="2020" name="Extremophiles">
        <title>Genomic analysis of Caldalkalibacillus thermarum TA2.A1 reveals aerobic alkaliphilic metabolism and evolutionary hallmarks linking alkaliphilic bacteria and plant life.</title>
        <authorList>
            <person name="de Jong S.I."/>
            <person name="van den Broek M.A."/>
            <person name="Merkel A.Y."/>
            <person name="de la Torre Cortes P."/>
            <person name="Kalamorz F."/>
            <person name="Cook G.M."/>
            <person name="van Loosdrecht M.C.M."/>
            <person name="McMillan D.G.G."/>
        </authorList>
    </citation>
    <scope>NUCLEOTIDE SEQUENCE [LARGE SCALE GENOMIC DNA]</scope>
    <source>
        <strain evidence="17 19">TA2.A1</strain>
    </source>
</reference>
<dbReference type="GO" id="GO:0006633">
    <property type="term" value="P:fatty acid biosynthetic process"/>
    <property type="evidence" value="ECO:0007669"/>
    <property type="project" value="UniProtKB-KW"/>
</dbReference>
<dbReference type="Pfam" id="PF02786">
    <property type="entry name" value="CPSase_L_D2"/>
    <property type="match status" value="1"/>
</dbReference>
<proteinExistence type="predicted"/>
<keyword evidence="10" id="KW-0275">Fatty acid biosynthesis</keyword>
<dbReference type="SUPFAM" id="SSF51246">
    <property type="entry name" value="Rudiment single hybrid motif"/>
    <property type="match status" value="1"/>
</dbReference>
<dbReference type="EMBL" id="AFCE01000154">
    <property type="protein sequence ID" value="EGL82158.1"/>
    <property type="molecule type" value="Genomic_DNA"/>
</dbReference>
<keyword evidence="8" id="KW-0276">Fatty acid metabolism</keyword>
<gene>
    <name evidence="16" type="ORF">CathTA2_2289</name>
    <name evidence="17" type="ORF">HUR95_12535</name>
</gene>
<dbReference type="Proteomes" id="UP000825179">
    <property type="component" value="Chromosome"/>
</dbReference>
<dbReference type="GO" id="GO:0004075">
    <property type="term" value="F:biotin carboxylase activity"/>
    <property type="evidence" value="ECO:0007669"/>
    <property type="project" value="UniProtKB-EC"/>
</dbReference>
<evidence type="ECO:0000256" key="2">
    <source>
        <dbReference type="ARBA" id="ARBA00004956"/>
    </source>
</evidence>
<evidence type="ECO:0000256" key="4">
    <source>
        <dbReference type="ARBA" id="ARBA00013263"/>
    </source>
</evidence>
<dbReference type="GO" id="GO:0005524">
    <property type="term" value="F:ATP binding"/>
    <property type="evidence" value="ECO:0007669"/>
    <property type="project" value="UniProtKB-UniRule"/>
</dbReference>
<organism evidence="16 18">
    <name type="scientific">Caldalkalibacillus thermarum (strain TA2.A1)</name>
    <dbReference type="NCBI Taxonomy" id="986075"/>
    <lineage>
        <taxon>Bacteria</taxon>
        <taxon>Bacillati</taxon>
        <taxon>Bacillota</taxon>
        <taxon>Bacilli</taxon>
        <taxon>Bacillales</taxon>
        <taxon>Bacillaceae</taxon>
        <taxon>Caldalkalibacillus</taxon>
    </lineage>
</organism>
<evidence type="ECO:0000313" key="19">
    <source>
        <dbReference type="Proteomes" id="UP000825179"/>
    </source>
</evidence>
<keyword evidence="5" id="KW-0444">Lipid biosynthesis</keyword>
<dbReference type="PROSITE" id="PS50975">
    <property type="entry name" value="ATP_GRASP"/>
    <property type="match status" value="1"/>
</dbReference>
<evidence type="ECO:0000256" key="10">
    <source>
        <dbReference type="ARBA" id="ARBA00023160"/>
    </source>
</evidence>
<evidence type="ECO:0000259" key="14">
    <source>
        <dbReference type="PROSITE" id="PS50975"/>
    </source>
</evidence>
<keyword evidence="11" id="KW-0092">Biotin</keyword>
<evidence type="ECO:0000256" key="6">
    <source>
        <dbReference type="ARBA" id="ARBA00022598"/>
    </source>
</evidence>
<dbReference type="SMART" id="SM00878">
    <property type="entry name" value="Biotin_carb_C"/>
    <property type="match status" value="1"/>
</dbReference>
<feature type="domain" description="ATP-grasp" evidence="14">
    <location>
        <begin position="121"/>
        <end position="318"/>
    </location>
</feature>
<evidence type="ECO:0000256" key="8">
    <source>
        <dbReference type="ARBA" id="ARBA00022832"/>
    </source>
</evidence>
<evidence type="ECO:0000259" key="15">
    <source>
        <dbReference type="PROSITE" id="PS50979"/>
    </source>
</evidence>
<keyword evidence="6 17" id="KW-0436">Ligase</keyword>
<feature type="domain" description="Biotin carboxylation" evidence="15">
    <location>
        <begin position="2"/>
        <end position="446"/>
    </location>
</feature>
<dbReference type="Pfam" id="PF00289">
    <property type="entry name" value="Biotin_carb_N"/>
    <property type="match status" value="1"/>
</dbReference>
<dbReference type="SUPFAM" id="SSF56059">
    <property type="entry name" value="Glutathione synthetase ATP-binding domain-like"/>
    <property type="match status" value="1"/>
</dbReference>
<evidence type="ECO:0000313" key="16">
    <source>
        <dbReference type="EMBL" id="EGL82158.1"/>
    </source>
</evidence>
<evidence type="ECO:0000256" key="3">
    <source>
        <dbReference type="ARBA" id="ARBA00011750"/>
    </source>
</evidence>
<dbReference type="FunFam" id="3.30.1490.20:FF:000003">
    <property type="entry name" value="acetyl-CoA carboxylase isoform X1"/>
    <property type="match status" value="1"/>
</dbReference>
<dbReference type="Pfam" id="PF02785">
    <property type="entry name" value="Biotin_carb_C"/>
    <property type="match status" value="1"/>
</dbReference>
<dbReference type="PANTHER" id="PTHR18866">
    <property type="entry name" value="CARBOXYLASE:PYRUVATE/ACETYL-COA/PROPIONYL-COA CARBOXYLASE"/>
    <property type="match status" value="1"/>
</dbReference>
<dbReference type="FunFam" id="3.40.50.20:FF:000010">
    <property type="entry name" value="Propionyl-CoA carboxylase subunit alpha"/>
    <property type="match status" value="1"/>
</dbReference>
<dbReference type="PANTHER" id="PTHR18866:SF33">
    <property type="entry name" value="METHYLCROTONOYL-COA CARBOXYLASE SUBUNIT ALPHA, MITOCHONDRIAL-RELATED"/>
    <property type="match status" value="1"/>
</dbReference>
<evidence type="ECO:0000313" key="17">
    <source>
        <dbReference type="EMBL" id="QZT33128.1"/>
    </source>
</evidence>
<dbReference type="GO" id="GO:0046872">
    <property type="term" value="F:metal ion binding"/>
    <property type="evidence" value="ECO:0007669"/>
    <property type="project" value="InterPro"/>
</dbReference>
<dbReference type="PROSITE" id="PS00866">
    <property type="entry name" value="CPSASE_1"/>
    <property type="match status" value="1"/>
</dbReference>
<comment type="catalytic activity">
    <reaction evidence="12">
        <text>N(6)-biotinyl-L-lysyl-[protein] + hydrogencarbonate + ATP = N(6)-carboxybiotinyl-L-lysyl-[protein] + ADP + phosphate + H(+)</text>
        <dbReference type="Rhea" id="RHEA:13501"/>
        <dbReference type="Rhea" id="RHEA-COMP:10505"/>
        <dbReference type="Rhea" id="RHEA-COMP:10506"/>
        <dbReference type="ChEBI" id="CHEBI:15378"/>
        <dbReference type="ChEBI" id="CHEBI:17544"/>
        <dbReference type="ChEBI" id="CHEBI:30616"/>
        <dbReference type="ChEBI" id="CHEBI:43474"/>
        <dbReference type="ChEBI" id="CHEBI:83144"/>
        <dbReference type="ChEBI" id="CHEBI:83145"/>
        <dbReference type="ChEBI" id="CHEBI:456216"/>
        <dbReference type="EC" id="6.3.4.14"/>
    </reaction>
</comment>
<dbReference type="InterPro" id="IPR016185">
    <property type="entry name" value="PreATP-grasp_dom_sf"/>
</dbReference>
<dbReference type="NCBIfam" id="NF006367">
    <property type="entry name" value="PRK08591.1"/>
    <property type="match status" value="1"/>
</dbReference>
<dbReference type="PROSITE" id="PS00867">
    <property type="entry name" value="CPSASE_2"/>
    <property type="match status" value="1"/>
</dbReference>
<dbReference type="InterPro" id="IPR011764">
    <property type="entry name" value="Biotin_carboxylation_dom"/>
</dbReference>
<evidence type="ECO:0000256" key="13">
    <source>
        <dbReference type="PROSITE-ProRule" id="PRU00409"/>
    </source>
</evidence>
<dbReference type="Proteomes" id="UP000010716">
    <property type="component" value="Unassembled WGS sequence"/>
</dbReference>
<evidence type="ECO:0000256" key="5">
    <source>
        <dbReference type="ARBA" id="ARBA00022516"/>
    </source>
</evidence>
<dbReference type="PROSITE" id="PS50979">
    <property type="entry name" value="BC"/>
    <property type="match status" value="1"/>
</dbReference>
<protein>
    <recommendedName>
        <fullName evidence="4">biotin carboxylase</fullName>
        <ecNumber evidence="4">6.3.4.14</ecNumber>
    </recommendedName>
</protein>
<sequence length="449" mass="49809">MFRKKVLIANRGEIARRVIRTCKQQGYGTVAIYSAADQDMPYVEEADEAVHIGPAPVAQSYLQMDKIIDVAKDLGVAMIHPGYGLLSENAEFARKCQEAGITFIGPSPEVIRQMGDKLVARQIMKQAGVPVVPGGETEAQDVEQALAQAEAIGYPVMLKASAGGGGIGLSVCHHPGELEKAYASAKGRAKAYFGQDHMFVEKYIEDPRHIEVQIVADQHGHICHLFERDCSIQRRHQKVIEESPSPFVDEQTRAKICQTAVKAAQAVGYTGVGTVEFIMGHDKAFYFIEMNTRLQVEHPVTEAITGYDLVALQLAIAENQPLPFAQEEVKREGHAIELRIYAEDPVTFMPSPGQITLYERQEGDGVRFDDAIRTGSRITPYYDPLIAKLIVSDSTRTAAIEKGIRVLNEMKLEGIKHNIPFLLDVLNHEQFRAGNYTTQFVKHLREVAR</sequence>